<evidence type="ECO:0000256" key="3">
    <source>
        <dbReference type="ARBA" id="ARBA00022763"/>
    </source>
</evidence>
<evidence type="ECO:0000256" key="2">
    <source>
        <dbReference type="ARBA" id="ARBA00022670"/>
    </source>
</evidence>
<dbReference type="PANTHER" id="PTHR13604">
    <property type="entry name" value="DC12-RELATED"/>
    <property type="match status" value="1"/>
</dbReference>
<keyword evidence="6" id="KW-0238">DNA-binding</keyword>
<keyword evidence="2 8" id="KW-0645">Protease</keyword>
<keyword evidence="3" id="KW-0227">DNA damage</keyword>
<dbReference type="PANTHER" id="PTHR13604:SF0">
    <property type="entry name" value="ABASIC SITE PROCESSING PROTEIN HMCES"/>
    <property type="match status" value="1"/>
</dbReference>
<evidence type="ECO:0000313" key="9">
    <source>
        <dbReference type="EMBL" id="OEK04268.1"/>
    </source>
</evidence>
<dbReference type="SUPFAM" id="SSF143081">
    <property type="entry name" value="BB1717-like"/>
    <property type="match status" value="1"/>
</dbReference>
<dbReference type="Proteomes" id="UP000095552">
    <property type="component" value="Unassembled WGS sequence"/>
</dbReference>
<dbReference type="GO" id="GO:0016829">
    <property type="term" value="F:lyase activity"/>
    <property type="evidence" value="ECO:0007669"/>
    <property type="project" value="UniProtKB-KW"/>
</dbReference>
<gene>
    <name evidence="9" type="ORF">BFP71_12350</name>
</gene>
<organism evidence="9 10">
    <name type="scientific">Roseivirga misakiensis</name>
    <dbReference type="NCBI Taxonomy" id="1563681"/>
    <lineage>
        <taxon>Bacteria</taxon>
        <taxon>Pseudomonadati</taxon>
        <taxon>Bacteroidota</taxon>
        <taxon>Cytophagia</taxon>
        <taxon>Cytophagales</taxon>
        <taxon>Roseivirgaceae</taxon>
        <taxon>Roseivirga</taxon>
    </lineage>
</organism>
<keyword evidence="10" id="KW-1185">Reference proteome</keyword>
<evidence type="ECO:0000256" key="4">
    <source>
        <dbReference type="ARBA" id="ARBA00022801"/>
    </source>
</evidence>
<dbReference type="InterPro" id="IPR036590">
    <property type="entry name" value="SRAP-like"/>
</dbReference>
<dbReference type="EC" id="3.4.-.-" evidence="8"/>
<evidence type="ECO:0000313" key="10">
    <source>
        <dbReference type="Proteomes" id="UP000095552"/>
    </source>
</evidence>
<dbReference type="OrthoDB" id="9782620at2"/>
<keyword evidence="5" id="KW-0190">Covalent protein-DNA linkage</keyword>
<dbReference type="GO" id="GO:0003697">
    <property type="term" value="F:single-stranded DNA binding"/>
    <property type="evidence" value="ECO:0007669"/>
    <property type="project" value="InterPro"/>
</dbReference>
<evidence type="ECO:0000256" key="6">
    <source>
        <dbReference type="ARBA" id="ARBA00023125"/>
    </source>
</evidence>
<keyword evidence="4 8" id="KW-0378">Hydrolase</keyword>
<sequence>MPINFSIAAKVQTISENFSVESSELYQPTYNAQPSDLLPVITSENPEGLSYFYWGINPSFTKKKGVATKLLYAPVEDILTKPSLKKSLQLQRCVILADSFYDWKEIAKKERVPYRFHLADNKPFGIAGLWHTFESDNDETIHTFMMITTPASHEVKKVSERMPAILNEDFMVEWLNDSHTAESIISIIKPFEEEHIFQHPVNPKLSDPAFNNPDLWKKVPPANQFGNLTLFN</sequence>
<evidence type="ECO:0000256" key="1">
    <source>
        <dbReference type="ARBA" id="ARBA00008136"/>
    </source>
</evidence>
<name>A0A1E5SYQ6_9BACT</name>
<dbReference type="GO" id="GO:0006508">
    <property type="term" value="P:proteolysis"/>
    <property type="evidence" value="ECO:0007669"/>
    <property type="project" value="UniProtKB-KW"/>
</dbReference>
<dbReference type="RefSeq" id="WP_069835773.1">
    <property type="nucleotide sequence ID" value="NZ_MDGQ01000005.1"/>
</dbReference>
<comment type="similarity">
    <text evidence="1 8">Belongs to the SOS response-associated peptidase family.</text>
</comment>
<evidence type="ECO:0000256" key="8">
    <source>
        <dbReference type="RuleBase" id="RU364100"/>
    </source>
</evidence>
<accession>A0A1E5SYQ6</accession>
<dbReference type="GO" id="GO:0008233">
    <property type="term" value="F:peptidase activity"/>
    <property type="evidence" value="ECO:0007669"/>
    <property type="project" value="UniProtKB-KW"/>
</dbReference>
<evidence type="ECO:0000256" key="5">
    <source>
        <dbReference type="ARBA" id="ARBA00023124"/>
    </source>
</evidence>
<dbReference type="AlphaFoldDB" id="A0A1E5SYQ6"/>
<protein>
    <recommendedName>
        <fullName evidence="8">Abasic site processing protein</fullName>
        <ecNumber evidence="8">3.4.-.-</ecNumber>
    </recommendedName>
</protein>
<comment type="caution">
    <text evidence="9">The sequence shown here is derived from an EMBL/GenBank/DDBJ whole genome shotgun (WGS) entry which is preliminary data.</text>
</comment>
<dbReference type="GO" id="GO:0106300">
    <property type="term" value="P:protein-DNA covalent cross-linking repair"/>
    <property type="evidence" value="ECO:0007669"/>
    <property type="project" value="InterPro"/>
</dbReference>
<evidence type="ECO:0000256" key="7">
    <source>
        <dbReference type="ARBA" id="ARBA00023239"/>
    </source>
</evidence>
<dbReference type="Pfam" id="PF02586">
    <property type="entry name" value="SRAP"/>
    <property type="match status" value="1"/>
</dbReference>
<dbReference type="Gene3D" id="3.90.1680.10">
    <property type="entry name" value="SOS response associated peptidase-like"/>
    <property type="match status" value="1"/>
</dbReference>
<proteinExistence type="inferred from homology"/>
<keyword evidence="7" id="KW-0456">Lyase</keyword>
<dbReference type="EMBL" id="MDGQ01000005">
    <property type="protein sequence ID" value="OEK04268.1"/>
    <property type="molecule type" value="Genomic_DNA"/>
</dbReference>
<reference evidence="9 10" key="1">
    <citation type="submission" date="2016-08" db="EMBL/GenBank/DDBJ databases">
        <title>Draft genome of Fabibacter sp. strain SK-8.</title>
        <authorList>
            <person name="Wong S.-K."/>
            <person name="Hamasaki K."/>
            <person name="Yoshizawa S."/>
        </authorList>
    </citation>
    <scope>NUCLEOTIDE SEQUENCE [LARGE SCALE GENOMIC DNA]</scope>
    <source>
        <strain evidence="9 10">SK-8</strain>
    </source>
</reference>
<dbReference type="InterPro" id="IPR003738">
    <property type="entry name" value="SRAP"/>
</dbReference>